<evidence type="ECO:0000313" key="1">
    <source>
        <dbReference type="EMBL" id="KAF0687310.1"/>
    </source>
</evidence>
<name>A0A485LG69_9STRA</name>
<dbReference type="Proteomes" id="UP000332933">
    <property type="component" value="Unassembled WGS sequence"/>
</dbReference>
<reference evidence="1" key="2">
    <citation type="submission" date="2019-06" db="EMBL/GenBank/DDBJ databases">
        <title>Genomics analysis of Aphanomyces spp. identifies a new class of oomycete effector associated with host adaptation.</title>
        <authorList>
            <person name="Gaulin E."/>
        </authorList>
    </citation>
    <scope>NUCLEOTIDE SEQUENCE</scope>
    <source>
        <strain evidence="1">CBS 578.67</strain>
    </source>
</reference>
<dbReference type="EMBL" id="CAADRA010006964">
    <property type="protein sequence ID" value="VFT97597.1"/>
    <property type="molecule type" value="Genomic_DNA"/>
</dbReference>
<proteinExistence type="predicted"/>
<dbReference type="OrthoDB" id="112749at2759"/>
<gene>
    <name evidence="2" type="primary">Aste57867_20920</name>
    <name evidence="1" type="ORF">As57867_020852</name>
    <name evidence="2" type="ORF">ASTE57867_20920</name>
</gene>
<keyword evidence="3" id="KW-1185">Reference proteome</keyword>
<reference evidence="2 3" key="1">
    <citation type="submission" date="2019-03" db="EMBL/GenBank/DDBJ databases">
        <authorList>
            <person name="Gaulin E."/>
            <person name="Dumas B."/>
        </authorList>
    </citation>
    <scope>NUCLEOTIDE SEQUENCE [LARGE SCALE GENOMIC DNA]</scope>
    <source>
        <strain evidence="2">CBS 568.67</strain>
    </source>
</reference>
<protein>
    <submittedName>
        <fullName evidence="2">Aste57867_20920 protein</fullName>
    </submittedName>
</protein>
<dbReference type="PANTHER" id="PTHR34204">
    <property type="entry name" value="RNA-BINDING ASCH DOMAIN PROTEIN"/>
    <property type="match status" value="1"/>
</dbReference>
<dbReference type="AlphaFoldDB" id="A0A485LG69"/>
<organism evidence="2 3">
    <name type="scientific">Aphanomyces stellatus</name>
    <dbReference type="NCBI Taxonomy" id="120398"/>
    <lineage>
        <taxon>Eukaryota</taxon>
        <taxon>Sar</taxon>
        <taxon>Stramenopiles</taxon>
        <taxon>Oomycota</taxon>
        <taxon>Saprolegniomycetes</taxon>
        <taxon>Saprolegniales</taxon>
        <taxon>Verrucalvaceae</taxon>
        <taxon>Aphanomyces</taxon>
    </lineage>
</organism>
<sequence length="268" mass="29629">MEGLLRAYFTNENTAYDASCPGLALEKDSALTAFCEAMTREDEEPLLPTQIYVGMWRGAHIKLLAHILAAWKSTAQHPLLQIQAMNMEGVTEDTASFDRVMAVPFHAVDRVEDIPSLDAFLHVIGGARGLLTLLGIRCTVGSQVVCPPTRAQCMDAFNRKHAAESSSSILTIGARQWTKHVQRCLNGWWGQNKGSEAAKNAIAAAKIAELLDATVWMNVHGLPNGPVVFEIRQAEGYGARWGFQGNEVHFRGFVEPYMENGHELSWRH</sequence>
<dbReference type="PANTHER" id="PTHR34204:SF2">
    <property type="entry name" value="RNA-BINDING ASCH DOMAIN PROTEIN"/>
    <property type="match status" value="1"/>
</dbReference>
<evidence type="ECO:0000313" key="2">
    <source>
        <dbReference type="EMBL" id="VFT97597.1"/>
    </source>
</evidence>
<dbReference type="EMBL" id="VJMH01006938">
    <property type="protein sequence ID" value="KAF0687310.1"/>
    <property type="molecule type" value="Genomic_DNA"/>
</dbReference>
<evidence type="ECO:0000313" key="3">
    <source>
        <dbReference type="Proteomes" id="UP000332933"/>
    </source>
</evidence>
<accession>A0A485LG69</accession>